<accession>A0A067QIY6</accession>
<dbReference type="PANTHER" id="PTHR21436:SF2">
    <property type="entry name" value="COILED-COIL DOMAIN-CONTAINING PROTEIN 142"/>
    <property type="match status" value="1"/>
</dbReference>
<organism evidence="2 3">
    <name type="scientific">Zootermopsis nevadensis</name>
    <name type="common">Dampwood termite</name>
    <dbReference type="NCBI Taxonomy" id="136037"/>
    <lineage>
        <taxon>Eukaryota</taxon>
        <taxon>Metazoa</taxon>
        <taxon>Ecdysozoa</taxon>
        <taxon>Arthropoda</taxon>
        <taxon>Hexapoda</taxon>
        <taxon>Insecta</taxon>
        <taxon>Pterygota</taxon>
        <taxon>Neoptera</taxon>
        <taxon>Polyneoptera</taxon>
        <taxon>Dictyoptera</taxon>
        <taxon>Blattodea</taxon>
        <taxon>Blattoidea</taxon>
        <taxon>Termitoidae</taxon>
        <taxon>Termopsidae</taxon>
        <taxon>Zootermopsis</taxon>
    </lineage>
</organism>
<dbReference type="eggNOG" id="ENOG502R3KX">
    <property type="taxonomic scope" value="Eukaryota"/>
</dbReference>
<evidence type="ECO:0000259" key="1">
    <source>
        <dbReference type="Pfam" id="PF14923"/>
    </source>
</evidence>
<sequence length="208" mass="23415">MATVCRTISLANLHMCFPKPHYWRRSSSTPPKPASPYVQEYLDRVLCPVLTALLPLPIPVQQSIGALVLKLLCEAWLDHIYLHRTKFSEWGALQLLVDFDSVPDWLEGCAWLPTEVRNHLVHCEVLRRCEGVGRLLLRRPGEPIAMVAPVSANKNNTGDRDSPKGSLHSRGLDTMPAEMFVPNQEQWLELRVPKHKGLCGPYSLCCSS</sequence>
<evidence type="ECO:0000313" key="3">
    <source>
        <dbReference type="Proteomes" id="UP000027135"/>
    </source>
</evidence>
<dbReference type="Pfam" id="PF14923">
    <property type="entry name" value="CCDC142"/>
    <property type="match status" value="1"/>
</dbReference>
<proteinExistence type="predicted"/>
<protein>
    <submittedName>
        <fullName evidence="2">Coiled-coil domain-containing protein 142</fullName>
    </submittedName>
</protein>
<evidence type="ECO:0000313" key="2">
    <source>
        <dbReference type="EMBL" id="KDR08854.1"/>
    </source>
</evidence>
<dbReference type="InterPro" id="IPR026700">
    <property type="entry name" value="CCDC142"/>
</dbReference>
<feature type="domain" description="Coiled-coil protein 142 C-terminal" evidence="1">
    <location>
        <begin position="2"/>
        <end position="146"/>
    </location>
</feature>
<keyword evidence="3" id="KW-1185">Reference proteome</keyword>
<dbReference type="InterPro" id="IPR055350">
    <property type="entry name" value="CCDC142_C"/>
</dbReference>
<dbReference type="Proteomes" id="UP000027135">
    <property type="component" value="Unassembled WGS sequence"/>
</dbReference>
<dbReference type="PANTHER" id="PTHR21436">
    <property type="entry name" value="COILED-COIL DOMAIN-CONTAINING PROTEIN 142"/>
    <property type="match status" value="1"/>
</dbReference>
<dbReference type="EMBL" id="KK853292">
    <property type="protein sequence ID" value="KDR08854.1"/>
    <property type="molecule type" value="Genomic_DNA"/>
</dbReference>
<dbReference type="InParanoid" id="A0A067QIY6"/>
<gene>
    <name evidence="2" type="ORF">L798_01340</name>
</gene>
<reference evidence="2 3" key="1">
    <citation type="journal article" date="2014" name="Nat. Commun.">
        <title>Molecular traces of alternative social organization in a termite genome.</title>
        <authorList>
            <person name="Terrapon N."/>
            <person name="Li C."/>
            <person name="Robertson H.M."/>
            <person name="Ji L."/>
            <person name="Meng X."/>
            <person name="Booth W."/>
            <person name="Chen Z."/>
            <person name="Childers C.P."/>
            <person name="Glastad K.M."/>
            <person name="Gokhale K."/>
            <person name="Gowin J."/>
            <person name="Gronenberg W."/>
            <person name="Hermansen R.A."/>
            <person name="Hu H."/>
            <person name="Hunt B.G."/>
            <person name="Huylmans A.K."/>
            <person name="Khalil S.M."/>
            <person name="Mitchell R.D."/>
            <person name="Munoz-Torres M.C."/>
            <person name="Mustard J.A."/>
            <person name="Pan H."/>
            <person name="Reese J.T."/>
            <person name="Scharf M.E."/>
            <person name="Sun F."/>
            <person name="Vogel H."/>
            <person name="Xiao J."/>
            <person name="Yang W."/>
            <person name="Yang Z."/>
            <person name="Yang Z."/>
            <person name="Zhou J."/>
            <person name="Zhu J."/>
            <person name="Brent C.S."/>
            <person name="Elsik C.G."/>
            <person name="Goodisman M.A."/>
            <person name="Liberles D.A."/>
            <person name="Roe R.M."/>
            <person name="Vargo E.L."/>
            <person name="Vilcinskas A."/>
            <person name="Wang J."/>
            <person name="Bornberg-Bauer E."/>
            <person name="Korb J."/>
            <person name="Zhang G."/>
            <person name="Liebig J."/>
        </authorList>
    </citation>
    <scope>NUCLEOTIDE SEQUENCE [LARGE SCALE GENOMIC DNA]</scope>
    <source>
        <tissue evidence="2">Whole organism</tissue>
    </source>
</reference>
<name>A0A067QIY6_ZOONE</name>
<dbReference type="AlphaFoldDB" id="A0A067QIY6"/>